<dbReference type="InterPro" id="IPR011604">
    <property type="entry name" value="PDDEXK-like_dom_sf"/>
</dbReference>
<feature type="domain" description="PD-(D/E)XK endonuclease-like" evidence="8">
    <location>
        <begin position="14"/>
        <end position="309"/>
    </location>
</feature>
<dbReference type="GO" id="GO:0003677">
    <property type="term" value="F:DNA binding"/>
    <property type="evidence" value="ECO:0007669"/>
    <property type="project" value="UniProtKB-KW"/>
</dbReference>
<proteinExistence type="predicted"/>
<dbReference type="GO" id="GO:0006281">
    <property type="term" value="P:DNA repair"/>
    <property type="evidence" value="ECO:0007669"/>
    <property type="project" value="UniProtKB-KW"/>
</dbReference>
<keyword evidence="6" id="KW-0238">DNA-binding</keyword>
<dbReference type="GO" id="GO:0004386">
    <property type="term" value="F:helicase activity"/>
    <property type="evidence" value="ECO:0007669"/>
    <property type="project" value="UniProtKB-KW"/>
</dbReference>
<evidence type="ECO:0000256" key="2">
    <source>
        <dbReference type="ARBA" id="ARBA00022763"/>
    </source>
</evidence>
<evidence type="ECO:0000259" key="8">
    <source>
        <dbReference type="Pfam" id="PF12705"/>
    </source>
</evidence>
<dbReference type="Pfam" id="PF12705">
    <property type="entry name" value="PDDEXK_1"/>
    <property type="match status" value="1"/>
</dbReference>
<dbReference type="Proteomes" id="UP000553776">
    <property type="component" value="Unassembled WGS sequence"/>
</dbReference>
<keyword evidence="1" id="KW-0547">Nucleotide-binding</keyword>
<evidence type="ECO:0000256" key="1">
    <source>
        <dbReference type="ARBA" id="ARBA00022741"/>
    </source>
</evidence>
<comment type="caution">
    <text evidence="9">The sequence shown here is derived from an EMBL/GenBank/DDBJ whole genome shotgun (WGS) entry which is preliminary data.</text>
</comment>
<evidence type="ECO:0000256" key="5">
    <source>
        <dbReference type="ARBA" id="ARBA00022840"/>
    </source>
</evidence>
<gene>
    <name evidence="9" type="ORF">H7B90_19155</name>
</gene>
<accession>A0A841U645</accession>
<dbReference type="InterPro" id="IPR038726">
    <property type="entry name" value="PDDEXK_AddAB-type"/>
</dbReference>
<dbReference type="Gene3D" id="3.90.320.10">
    <property type="match status" value="1"/>
</dbReference>
<dbReference type="RefSeq" id="WP_185137498.1">
    <property type="nucleotide sequence ID" value="NZ_JACJVR010000074.1"/>
</dbReference>
<dbReference type="AlphaFoldDB" id="A0A841U645"/>
<evidence type="ECO:0000256" key="7">
    <source>
        <dbReference type="ARBA" id="ARBA00023204"/>
    </source>
</evidence>
<sequence>MNPATRSAFPGFAWSLSRQKTLAECPRRYAYEYYFSHNGWLADASEETKRIYRLKKLTSLEMFFGSSLHNVIQNAISNYSKSRKIPRPDDLVRLVRSSLNAAYIDSTRHYGLWFDKPSRYTMFRDVYYGDGLPPDKIEEIRSRIGACAESFPKSKTFREISGGRNVRLMELERFRTLPFADVDVVVVMDIVYRDRDTGRWVVADWKTGKESAEDRTQLALYAMYLQKLYDIPSIRDITIRNEYLATGTWREYKLEPIDVDNTLYVLERSVMEMRRYMEDIDGNVPYELEAFPLTEYTRHCERCNFKELCGR</sequence>
<evidence type="ECO:0000313" key="10">
    <source>
        <dbReference type="Proteomes" id="UP000553776"/>
    </source>
</evidence>
<keyword evidence="10" id="KW-1185">Reference proteome</keyword>
<dbReference type="EMBL" id="JACJVR010000074">
    <property type="protein sequence ID" value="MBB6693514.1"/>
    <property type="molecule type" value="Genomic_DNA"/>
</dbReference>
<evidence type="ECO:0000313" key="9">
    <source>
        <dbReference type="EMBL" id="MBB6693514.1"/>
    </source>
</evidence>
<reference evidence="9 10" key="1">
    <citation type="submission" date="2020-08" db="EMBL/GenBank/DDBJ databases">
        <title>Cohnella phylogeny.</title>
        <authorList>
            <person name="Dunlap C."/>
        </authorList>
    </citation>
    <scope>NUCLEOTIDE SEQUENCE [LARGE SCALE GENOMIC DNA]</scope>
    <source>
        <strain evidence="9 10">DSM 25239</strain>
    </source>
</reference>
<dbReference type="GO" id="GO:0016787">
    <property type="term" value="F:hydrolase activity"/>
    <property type="evidence" value="ECO:0007669"/>
    <property type="project" value="UniProtKB-KW"/>
</dbReference>
<dbReference type="GO" id="GO:0005524">
    <property type="term" value="F:ATP binding"/>
    <property type="evidence" value="ECO:0007669"/>
    <property type="project" value="UniProtKB-KW"/>
</dbReference>
<keyword evidence="4" id="KW-0347">Helicase</keyword>
<keyword evidence="3" id="KW-0378">Hydrolase</keyword>
<keyword evidence="7" id="KW-0234">DNA repair</keyword>
<evidence type="ECO:0000256" key="3">
    <source>
        <dbReference type="ARBA" id="ARBA00022801"/>
    </source>
</evidence>
<organism evidence="9 10">
    <name type="scientific">Cohnella xylanilytica</name>
    <dbReference type="NCBI Taxonomy" id="557555"/>
    <lineage>
        <taxon>Bacteria</taxon>
        <taxon>Bacillati</taxon>
        <taxon>Bacillota</taxon>
        <taxon>Bacilli</taxon>
        <taxon>Bacillales</taxon>
        <taxon>Paenibacillaceae</taxon>
        <taxon>Cohnella</taxon>
    </lineage>
</organism>
<evidence type="ECO:0000256" key="6">
    <source>
        <dbReference type="ARBA" id="ARBA00023125"/>
    </source>
</evidence>
<keyword evidence="5" id="KW-0067">ATP-binding</keyword>
<protein>
    <submittedName>
        <fullName evidence="9">PD-(D/E)XK nuclease family protein</fullName>
    </submittedName>
</protein>
<keyword evidence="2" id="KW-0227">DNA damage</keyword>
<name>A0A841U645_9BACL</name>
<evidence type="ECO:0000256" key="4">
    <source>
        <dbReference type="ARBA" id="ARBA00022806"/>
    </source>
</evidence>